<evidence type="ECO:0000313" key="4">
    <source>
        <dbReference type="EMBL" id="GBF90809.1"/>
    </source>
</evidence>
<keyword evidence="5" id="KW-1185">Reference proteome</keyword>
<evidence type="ECO:0000256" key="3">
    <source>
        <dbReference type="RuleBase" id="RU364104"/>
    </source>
</evidence>
<comment type="similarity">
    <text evidence="1 3">Belongs to the CMC family.</text>
</comment>
<sequence>MPRDRPPEERISRQAEDKLAHKLALVAQVKCKGALDAYNDCCRGRMVSMVWACKRLYQESDACIQRYVNEDNVGVMRRRWLEAGKPNKPDWGALMEGLVDD</sequence>
<keyword evidence="2" id="KW-1015">Disulfide bond</keyword>
<dbReference type="InterPro" id="IPR013892">
    <property type="entry name" value="Cyt_c_biogenesis_Cmc1-like"/>
</dbReference>
<proteinExistence type="inferred from homology"/>
<gene>
    <name evidence="4" type="ORF">Rsub_03110</name>
</gene>
<dbReference type="AlphaFoldDB" id="A0A2V0NU13"/>
<dbReference type="FunCoup" id="A0A2V0NU13">
    <property type="interactions" value="205"/>
</dbReference>
<dbReference type="OrthoDB" id="6224010at2759"/>
<dbReference type="InParanoid" id="A0A2V0NU13"/>
<evidence type="ECO:0000256" key="2">
    <source>
        <dbReference type="ARBA" id="ARBA00023157"/>
    </source>
</evidence>
<reference evidence="4 5" key="1">
    <citation type="journal article" date="2018" name="Sci. Rep.">
        <title>Raphidocelis subcapitata (=Pseudokirchneriella subcapitata) provides an insight into genome evolution and environmental adaptations in the Sphaeropleales.</title>
        <authorList>
            <person name="Suzuki S."/>
            <person name="Yamaguchi H."/>
            <person name="Nakajima N."/>
            <person name="Kawachi M."/>
        </authorList>
    </citation>
    <scope>NUCLEOTIDE SEQUENCE [LARGE SCALE GENOMIC DNA]</scope>
    <source>
        <strain evidence="4 5">NIES-35</strain>
    </source>
</reference>
<name>A0A2V0NU13_9CHLO</name>
<dbReference type="STRING" id="307507.A0A2V0NU13"/>
<comment type="caution">
    <text evidence="4">The sequence shown here is derived from an EMBL/GenBank/DDBJ whole genome shotgun (WGS) entry which is preliminary data.</text>
</comment>
<dbReference type="Pfam" id="PF08583">
    <property type="entry name" value="Cmc1"/>
    <property type="match status" value="1"/>
</dbReference>
<keyword evidence="3" id="KW-0496">Mitochondrion</keyword>
<organism evidence="4 5">
    <name type="scientific">Raphidocelis subcapitata</name>
    <dbReference type="NCBI Taxonomy" id="307507"/>
    <lineage>
        <taxon>Eukaryota</taxon>
        <taxon>Viridiplantae</taxon>
        <taxon>Chlorophyta</taxon>
        <taxon>core chlorophytes</taxon>
        <taxon>Chlorophyceae</taxon>
        <taxon>CS clade</taxon>
        <taxon>Sphaeropleales</taxon>
        <taxon>Selenastraceae</taxon>
        <taxon>Raphidocelis</taxon>
    </lineage>
</organism>
<dbReference type="EMBL" id="BDRX01000019">
    <property type="protein sequence ID" value="GBF90809.1"/>
    <property type="molecule type" value="Genomic_DNA"/>
</dbReference>
<dbReference type="GO" id="GO:0005739">
    <property type="term" value="C:mitochondrion"/>
    <property type="evidence" value="ECO:0007669"/>
    <property type="project" value="UniProtKB-SubCell"/>
</dbReference>
<accession>A0A2V0NU13</accession>
<protein>
    <recommendedName>
        <fullName evidence="3">COX assembly mitochondrial protein</fullName>
    </recommendedName>
</protein>
<dbReference type="Proteomes" id="UP000247498">
    <property type="component" value="Unassembled WGS sequence"/>
</dbReference>
<evidence type="ECO:0000313" key="5">
    <source>
        <dbReference type="Proteomes" id="UP000247498"/>
    </source>
</evidence>
<comment type="subcellular location">
    <subcellularLocation>
        <location evidence="3">Mitochondrion</location>
    </subcellularLocation>
</comment>
<evidence type="ECO:0000256" key="1">
    <source>
        <dbReference type="ARBA" id="ARBA00007347"/>
    </source>
</evidence>